<dbReference type="InterPro" id="IPR003593">
    <property type="entry name" value="AAA+_ATPase"/>
</dbReference>
<keyword evidence="5" id="KW-0067">ATP-binding</keyword>
<evidence type="ECO:0000313" key="12">
    <source>
        <dbReference type="Proteomes" id="UP001238496"/>
    </source>
</evidence>
<dbReference type="PROSITE" id="PS50929">
    <property type="entry name" value="ABC_TM1F"/>
    <property type="match status" value="1"/>
</dbReference>
<evidence type="ECO:0000256" key="3">
    <source>
        <dbReference type="ARBA" id="ARBA00022692"/>
    </source>
</evidence>
<organism evidence="11 12">
    <name type="scientific">Peteryoungia aggregata LMG 23059</name>
    <dbReference type="NCBI Taxonomy" id="1368425"/>
    <lineage>
        <taxon>Bacteria</taxon>
        <taxon>Pseudomonadati</taxon>
        <taxon>Pseudomonadota</taxon>
        <taxon>Alphaproteobacteria</taxon>
        <taxon>Hyphomicrobiales</taxon>
        <taxon>Rhizobiaceae</taxon>
        <taxon>Peteryoungia</taxon>
    </lineage>
</organism>
<keyword evidence="3 8" id="KW-0812">Transmembrane</keyword>
<proteinExistence type="inferred from homology"/>
<evidence type="ECO:0000256" key="8">
    <source>
        <dbReference type="SAM" id="Phobius"/>
    </source>
</evidence>
<dbReference type="InterPro" id="IPR036640">
    <property type="entry name" value="ABC1_TM_sf"/>
</dbReference>
<feature type="transmembrane region" description="Helical" evidence="8">
    <location>
        <begin position="45"/>
        <end position="66"/>
    </location>
</feature>
<keyword evidence="4" id="KW-0547">Nucleotide-binding</keyword>
<protein>
    <submittedName>
        <fullName evidence="11">ABC-type multidrug transport system fused ATPase/permease subunit</fullName>
    </submittedName>
</protein>
<sequence>MTLSDRIFTPFERLLRPLEVPYRRIPSDGPLRLVLHFVAYAPKSFLVVLALSASVEIVNLTVLWGVSHLIDGISSQGLLPYLDAHRWPLAAFVALFFPVLPLLIFFCNALGVHVLSVSLPTLIQWHGHKAVESQDLGFFHDQFSGQVASRIAQVAGAVKQQMAAAVWTLPIFFVQMVGSVVLLTALSWSLTLPVLVWIAINAVIAKQAVPQFSATAKTAARARSRVVGEMTDLYSNIQTVKLFAAEDSEAGALRRVMERSMSAQFRERRIGLTADLLVISSNTLLFIAIFAVSLWGIADGFVTLGEFVAAITITQRLASNSRGFLSLGQQISEAIGTIRDAMPVMTTPPTVVDVPEAKALIVERGEIRFDCVSFEYHDSQQVIHDLSLSVSAGEKVGLVGLSGAGKTTLVSLLLRLYDLDGGRIVIDGQDVADVTQASLRAQIGFIAQDVSLLHRSVGDNILYGRPGAAQAELEAAAHLAQADAFIADLKDSEGRTGYAAYVGDRGVKLSGGQRQRVAIARVLLKDAPILVLDEATSALDSEAEATIQEKLDLLMEGKTVIAIAHRLSTIARMDRIVVLDKGRIIEEGRPDDLLSSGGLYSRLWARQTGGYIASVDD</sequence>
<dbReference type="SMART" id="SM00382">
    <property type="entry name" value="AAA"/>
    <property type="match status" value="1"/>
</dbReference>
<evidence type="ECO:0000256" key="4">
    <source>
        <dbReference type="ARBA" id="ARBA00022741"/>
    </source>
</evidence>
<dbReference type="InterPro" id="IPR039421">
    <property type="entry name" value="Type_1_exporter"/>
</dbReference>
<dbReference type="EMBL" id="JAUSUW010000007">
    <property type="protein sequence ID" value="MDQ0421748.1"/>
    <property type="molecule type" value="Genomic_DNA"/>
</dbReference>
<dbReference type="Pfam" id="PF00664">
    <property type="entry name" value="ABC_membrane"/>
    <property type="match status" value="1"/>
</dbReference>
<dbReference type="Proteomes" id="UP001238496">
    <property type="component" value="Unassembled WGS sequence"/>
</dbReference>
<accession>A0ABU0G9J0</accession>
<comment type="caution">
    <text evidence="11">The sequence shown here is derived from an EMBL/GenBank/DDBJ whole genome shotgun (WGS) entry which is preliminary data.</text>
</comment>
<dbReference type="PANTHER" id="PTHR43394:SF1">
    <property type="entry name" value="ATP-BINDING CASSETTE SUB-FAMILY B MEMBER 10, MITOCHONDRIAL"/>
    <property type="match status" value="1"/>
</dbReference>
<keyword evidence="6 8" id="KW-1133">Transmembrane helix</keyword>
<evidence type="ECO:0000256" key="2">
    <source>
        <dbReference type="ARBA" id="ARBA00005417"/>
    </source>
</evidence>
<evidence type="ECO:0000259" key="10">
    <source>
        <dbReference type="PROSITE" id="PS50929"/>
    </source>
</evidence>
<dbReference type="RefSeq" id="WP_307373669.1">
    <property type="nucleotide sequence ID" value="NZ_JAUSUW010000007.1"/>
</dbReference>
<keyword evidence="7 8" id="KW-0472">Membrane</keyword>
<feature type="domain" description="ABC transporter" evidence="9">
    <location>
        <begin position="367"/>
        <end position="606"/>
    </location>
</feature>
<evidence type="ECO:0000256" key="7">
    <source>
        <dbReference type="ARBA" id="ARBA00023136"/>
    </source>
</evidence>
<dbReference type="Gene3D" id="1.20.1560.10">
    <property type="entry name" value="ABC transporter type 1, transmembrane domain"/>
    <property type="match status" value="1"/>
</dbReference>
<dbReference type="InterPro" id="IPR027417">
    <property type="entry name" value="P-loop_NTPase"/>
</dbReference>
<feature type="transmembrane region" description="Helical" evidence="8">
    <location>
        <begin position="87"/>
        <end position="111"/>
    </location>
</feature>
<feature type="transmembrane region" description="Helical" evidence="8">
    <location>
        <begin position="172"/>
        <end position="200"/>
    </location>
</feature>
<comment type="subcellular location">
    <subcellularLocation>
        <location evidence="1">Cell membrane</location>
        <topology evidence="1">Multi-pass membrane protein</topology>
    </subcellularLocation>
</comment>
<dbReference type="PROSITE" id="PS50893">
    <property type="entry name" value="ABC_TRANSPORTER_2"/>
    <property type="match status" value="1"/>
</dbReference>
<dbReference type="SUPFAM" id="SSF52540">
    <property type="entry name" value="P-loop containing nucleoside triphosphate hydrolases"/>
    <property type="match status" value="1"/>
</dbReference>
<dbReference type="SUPFAM" id="SSF90123">
    <property type="entry name" value="ABC transporter transmembrane region"/>
    <property type="match status" value="1"/>
</dbReference>
<dbReference type="InterPro" id="IPR011527">
    <property type="entry name" value="ABC1_TM_dom"/>
</dbReference>
<evidence type="ECO:0000256" key="5">
    <source>
        <dbReference type="ARBA" id="ARBA00022840"/>
    </source>
</evidence>
<comment type="similarity">
    <text evidence="2">Belongs to the ABC transporter superfamily.</text>
</comment>
<feature type="transmembrane region" description="Helical" evidence="8">
    <location>
        <begin position="276"/>
        <end position="298"/>
    </location>
</feature>
<keyword evidence="12" id="KW-1185">Reference proteome</keyword>
<evidence type="ECO:0000256" key="6">
    <source>
        <dbReference type="ARBA" id="ARBA00022989"/>
    </source>
</evidence>
<dbReference type="Gene3D" id="3.40.50.300">
    <property type="entry name" value="P-loop containing nucleotide triphosphate hydrolases"/>
    <property type="match status" value="1"/>
</dbReference>
<dbReference type="InterPro" id="IPR003439">
    <property type="entry name" value="ABC_transporter-like_ATP-bd"/>
</dbReference>
<evidence type="ECO:0000313" key="11">
    <source>
        <dbReference type="EMBL" id="MDQ0421748.1"/>
    </source>
</evidence>
<dbReference type="InterPro" id="IPR017871">
    <property type="entry name" value="ABC_transporter-like_CS"/>
</dbReference>
<dbReference type="PROSITE" id="PS00211">
    <property type="entry name" value="ABC_TRANSPORTER_1"/>
    <property type="match status" value="1"/>
</dbReference>
<evidence type="ECO:0000259" key="9">
    <source>
        <dbReference type="PROSITE" id="PS50893"/>
    </source>
</evidence>
<feature type="domain" description="ABC transmembrane type-1" evidence="10">
    <location>
        <begin position="46"/>
        <end position="333"/>
    </location>
</feature>
<reference evidence="11 12" key="1">
    <citation type="submission" date="2023-07" db="EMBL/GenBank/DDBJ databases">
        <title>Genomic Encyclopedia of Type Strains, Phase IV (KMG-IV): sequencing the most valuable type-strain genomes for metagenomic binning, comparative biology and taxonomic classification.</title>
        <authorList>
            <person name="Goeker M."/>
        </authorList>
    </citation>
    <scope>NUCLEOTIDE SEQUENCE [LARGE SCALE GENOMIC DNA]</scope>
    <source>
        <strain evidence="11 12">DSM 1111</strain>
    </source>
</reference>
<evidence type="ECO:0000256" key="1">
    <source>
        <dbReference type="ARBA" id="ARBA00004651"/>
    </source>
</evidence>
<dbReference type="Pfam" id="PF00005">
    <property type="entry name" value="ABC_tran"/>
    <property type="match status" value="1"/>
</dbReference>
<dbReference type="PANTHER" id="PTHR43394">
    <property type="entry name" value="ATP-DEPENDENT PERMEASE MDL1, MITOCHONDRIAL"/>
    <property type="match status" value="1"/>
</dbReference>
<name>A0ABU0G9J0_9HYPH</name>
<gene>
    <name evidence="11" type="ORF">J2045_002788</name>
</gene>